<proteinExistence type="predicted"/>
<accession>A0A7G5EM24</accession>
<dbReference type="InterPro" id="IPR050902">
    <property type="entry name" value="ABC_Transporter_SBP"/>
</dbReference>
<name>A0A7G5EM24_9BURK</name>
<dbReference type="SUPFAM" id="SSF53807">
    <property type="entry name" value="Helical backbone' metal receptor"/>
    <property type="match status" value="1"/>
</dbReference>
<sequence>MKGLQRLLAVLALLLTTSTVALAAYPLQVSDVAGRLVRIAAPPQRIYVQNGNTMTALALLEREDPFARLAGWNNSLGDSDPSLWRLMQQRWPHATQLPLLPFDSAGHVDLEALLRLRPDLVLLSLESRPAVEGGRIAALLAALNIPILYVDSSRNPVAHLPAMLQMLGQVLGREAEAQAYLDFYQARLNAIQQVAATAPRPPRVFVEIRAGRLGLAQCCFSQGNTAWGYLIEAVGGRNIAKQLLPGMTGDIALETLIGLQPDLYLMTGTQRQRKGARTIPFGYDISVSEAEQAMTRLMQRKGLALATQGAGGCVQALYHQFYDSAFHIAALEHLAKMLYPDRLAALDPDQTYREVLKRFTTLPDADFVFHISRNHAGEPC</sequence>
<evidence type="ECO:0000259" key="2">
    <source>
        <dbReference type="PROSITE" id="PS50983"/>
    </source>
</evidence>
<dbReference type="InterPro" id="IPR002491">
    <property type="entry name" value="ABC_transptr_periplasmic_BD"/>
</dbReference>
<dbReference type="Proteomes" id="UP000515240">
    <property type="component" value="Chromosome"/>
</dbReference>
<keyword evidence="1" id="KW-0732">Signal</keyword>
<dbReference type="Pfam" id="PF01497">
    <property type="entry name" value="Peripla_BP_2"/>
    <property type="match status" value="1"/>
</dbReference>
<dbReference type="PROSITE" id="PS50983">
    <property type="entry name" value="FE_B12_PBP"/>
    <property type="match status" value="1"/>
</dbReference>
<dbReference type="RefSeq" id="WP_182325227.1">
    <property type="nucleotide sequence ID" value="NZ_CP058554.1"/>
</dbReference>
<dbReference type="KEGG" id="cpis:HS961_20610"/>
<feature type="domain" description="Fe/B12 periplasmic-binding" evidence="2">
    <location>
        <begin position="45"/>
        <end position="342"/>
    </location>
</feature>
<evidence type="ECO:0000313" key="4">
    <source>
        <dbReference type="Proteomes" id="UP000515240"/>
    </source>
</evidence>
<dbReference type="EMBL" id="CP058554">
    <property type="protein sequence ID" value="QMV75049.1"/>
    <property type="molecule type" value="Genomic_DNA"/>
</dbReference>
<organism evidence="3 4">
    <name type="scientific">Comamonas piscis</name>
    <dbReference type="NCBI Taxonomy" id="1562974"/>
    <lineage>
        <taxon>Bacteria</taxon>
        <taxon>Pseudomonadati</taxon>
        <taxon>Pseudomonadota</taxon>
        <taxon>Betaproteobacteria</taxon>
        <taxon>Burkholderiales</taxon>
        <taxon>Comamonadaceae</taxon>
        <taxon>Comamonas</taxon>
    </lineage>
</organism>
<feature type="chain" id="PRO_5028805214" evidence="1">
    <location>
        <begin position="24"/>
        <end position="380"/>
    </location>
</feature>
<dbReference type="PANTHER" id="PTHR30535">
    <property type="entry name" value="VITAMIN B12-BINDING PROTEIN"/>
    <property type="match status" value="1"/>
</dbReference>
<evidence type="ECO:0000256" key="1">
    <source>
        <dbReference type="SAM" id="SignalP"/>
    </source>
</evidence>
<protein>
    <submittedName>
        <fullName evidence="3">ABC transporter substrate-binding protein</fullName>
    </submittedName>
</protein>
<reference evidence="3 4" key="1">
    <citation type="journal article" date="2020" name="G3 (Bethesda)">
        <title>CeMbio - The Caenorhabditis elegans Microbiome Resource.</title>
        <authorList>
            <person name="Dirksen P."/>
            <person name="Assie A."/>
            <person name="Zimmermann J."/>
            <person name="Zhang F."/>
            <person name="Tietje A.M."/>
            <person name="Marsh S.A."/>
            <person name="Felix M.A."/>
            <person name="Shapira M."/>
            <person name="Kaleta C."/>
            <person name="Schulenburg H."/>
            <person name="Samuel B."/>
        </authorList>
    </citation>
    <scope>NUCLEOTIDE SEQUENCE [LARGE SCALE GENOMIC DNA]</scope>
    <source>
        <strain evidence="3 4">BIGb0172</strain>
    </source>
</reference>
<keyword evidence="4" id="KW-1185">Reference proteome</keyword>
<evidence type="ECO:0000313" key="3">
    <source>
        <dbReference type="EMBL" id="QMV75049.1"/>
    </source>
</evidence>
<dbReference type="Gene3D" id="3.40.50.1980">
    <property type="entry name" value="Nitrogenase molybdenum iron protein domain"/>
    <property type="match status" value="2"/>
</dbReference>
<dbReference type="PANTHER" id="PTHR30535:SF34">
    <property type="entry name" value="MOLYBDATE-BINDING PROTEIN MOLA"/>
    <property type="match status" value="1"/>
</dbReference>
<gene>
    <name evidence="3" type="ORF">HS961_20610</name>
</gene>
<dbReference type="AlphaFoldDB" id="A0A7G5EM24"/>
<feature type="signal peptide" evidence="1">
    <location>
        <begin position="1"/>
        <end position="23"/>
    </location>
</feature>